<gene>
    <name evidence="9" type="ORF">CHIRRI_LOCUS9750</name>
</gene>
<evidence type="ECO:0000313" key="9">
    <source>
        <dbReference type="EMBL" id="CAH1727497.1"/>
    </source>
</evidence>
<keyword evidence="7" id="KW-0812">Transmembrane</keyword>
<dbReference type="GO" id="GO:0016758">
    <property type="term" value="F:hexosyltransferase activity"/>
    <property type="evidence" value="ECO:0007669"/>
    <property type="project" value="TreeGrafter"/>
</dbReference>
<reference evidence="9" key="1">
    <citation type="submission" date="2022-01" db="EMBL/GenBank/DDBJ databases">
        <authorList>
            <person name="King R."/>
        </authorList>
    </citation>
    <scope>NUCLEOTIDE SEQUENCE</scope>
</reference>
<keyword evidence="7" id="KW-1133">Transmembrane helix</keyword>
<dbReference type="Gene3D" id="3.90.550.20">
    <property type="match status" value="1"/>
</dbReference>
<evidence type="ECO:0000256" key="7">
    <source>
        <dbReference type="SAM" id="Phobius"/>
    </source>
</evidence>
<keyword evidence="5" id="KW-0333">Golgi apparatus</keyword>
<evidence type="ECO:0000256" key="1">
    <source>
        <dbReference type="ARBA" id="ARBA00004323"/>
    </source>
</evidence>
<dbReference type="Pfam" id="PF04572">
    <property type="entry name" value="Gb3_synth"/>
    <property type="match status" value="1"/>
</dbReference>
<name>A0A9P0J4M2_9DIPT</name>
<proteinExistence type="inferred from homology"/>
<reference evidence="9" key="2">
    <citation type="submission" date="2022-10" db="EMBL/GenBank/DDBJ databases">
        <authorList>
            <consortium name="ENA_rothamsted_submissions"/>
            <consortium name="culmorum"/>
            <person name="King R."/>
        </authorList>
    </citation>
    <scope>NUCLEOTIDE SEQUENCE</scope>
</reference>
<keyword evidence="6 7" id="KW-0472">Membrane</keyword>
<dbReference type="Proteomes" id="UP001153620">
    <property type="component" value="Chromosome 3"/>
</dbReference>
<evidence type="ECO:0000256" key="6">
    <source>
        <dbReference type="ARBA" id="ARBA00023136"/>
    </source>
</evidence>
<accession>A0A9P0J4M2</accession>
<protein>
    <recommendedName>
        <fullName evidence="8">Alpha 1,4-glycosyltransferase domain-containing protein</fullName>
    </recommendedName>
</protein>
<dbReference type="InterPro" id="IPR051981">
    <property type="entry name" value="Glycosyltransf_32"/>
</dbReference>
<dbReference type="EMBL" id="OU895879">
    <property type="protein sequence ID" value="CAH1727497.1"/>
    <property type="molecule type" value="Genomic_DNA"/>
</dbReference>
<dbReference type="GO" id="GO:0006688">
    <property type="term" value="P:glycosphingolipid biosynthetic process"/>
    <property type="evidence" value="ECO:0007669"/>
    <property type="project" value="TreeGrafter"/>
</dbReference>
<evidence type="ECO:0000256" key="4">
    <source>
        <dbReference type="ARBA" id="ARBA00022679"/>
    </source>
</evidence>
<keyword evidence="10" id="KW-1185">Reference proteome</keyword>
<evidence type="ECO:0000259" key="8">
    <source>
        <dbReference type="Pfam" id="PF04572"/>
    </source>
</evidence>
<dbReference type="InterPro" id="IPR029044">
    <property type="entry name" value="Nucleotide-diphossugar_trans"/>
</dbReference>
<dbReference type="InterPro" id="IPR007652">
    <property type="entry name" value="A1-4-GlycosylTfrase_dom"/>
</dbReference>
<evidence type="ECO:0000256" key="5">
    <source>
        <dbReference type="ARBA" id="ARBA00023034"/>
    </source>
</evidence>
<keyword evidence="3" id="KW-0328">Glycosyltransferase</keyword>
<organism evidence="9 10">
    <name type="scientific">Chironomus riparius</name>
    <dbReference type="NCBI Taxonomy" id="315576"/>
    <lineage>
        <taxon>Eukaryota</taxon>
        <taxon>Metazoa</taxon>
        <taxon>Ecdysozoa</taxon>
        <taxon>Arthropoda</taxon>
        <taxon>Hexapoda</taxon>
        <taxon>Insecta</taxon>
        <taxon>Pterygota</taxon>
        <taxon>Neoptera</taxon>
        <taxon>Endopterygota</taxon>
        <taxon>Diptera</taxon>
        <taxon>Nematocera</taxon>
        <taxon>Chironomoidea</taxon>
        <taxon>Chironomidae</taxon>
        <taxon>Chironominae</taxon>
        <taxon>Chironomus</taxon>
    </lineage>
</organism>
<dbReference type="Pfam" id="PF04488">
    <property type="entry name" value="Gly_transf_sug"/>
    <property type="match status" value="1"/>
</dbReference>
<dbReference type="PANTHER" id="PTHR12042">
    <property type="entry name" value="LACTOSYLCERAMIDE 4-ALPHA-GALACTOSYLTRANSFERASE ALPHA- 1,4-GALACTOSYLTRANSFERASE"/>
    <property type="match status" value="1"/>
</dbReference>
<evidence type="ECO:0000313" key="10">
    <source>
        <dbReference type="Proteomes" id="UP001153620"/>
    </source>
</evidence>
<keyword evidence="4" id="KW-0808">Transferase</keyword>
<sequence>MRYQSLSNKLLKPDCMIWQYFMLGAFCLLFFILATYKLTNLYSEEEIQLYSPSPIMKISLAQFLEAKTLLLENILSDIEFLEDEKNKKIFFIESHMDAMRILDNPRHACSVESAAKTNPDTQIFFILTTKSNQMLLKYSEIARALLSYDNIHIRFLNIYEFSKGTVLEDLFVHKKILKSKYPIEHMADVLRILILNRFGGTYLDLDVLSLVPLKKINQENFACPESDNVVTNAVVNIGYKNHEVMEAYLHKLSISYSPKEWGANGPDMFTDSIRQFCKGVNLEKRNTTICGNFTTFPSEKCYPIEFDGYWMFYSEESYKNVTEILYATQPYFLHIWNKMLNFSKQEFRLVYSGHSTYVELGKKYCPQVMKTTEKYFR</sequence>
<comment type="subcellular location">
    <subcellularLocation>
        <location evidence="1">Golgi apparatus membrane</location>
        <topology evidence="1">Single-pass type II membrane protein</topology>
    </subcellularLocation>
</comment>
<feature type="domain" description="Alpha 1,4-glycosyltransferase" evidence="8">
    <location>
        <begin position="240"/>
        <end position="371"/>
    </location>
</feature>
<evidence type="ECO:0000256" key="3">
    <source>
        <dbReference type="ARBA" id="ARBA00022676"/>
    </source>
</evidence>
<dbReference type="AlphaFoldDB" id="A0A9P0J4M2"/>
<dbReference type="PANTHER" id="PTHR12042:SF21">
    <property type="entry name" value="ALPHA1,4-GALACTOSYLTRANSFERASE 1-RELATED"/>
    <property type="match status" value="1"/>
</dbReference>
<feature type="transmembrane region" description="Helical" evidence="7">
    <location>
        <begin position="20"/>
        <end position="38"/>
    </location>
</feature>
<dbReference type="InterPro" id="IPR007577">
    <property type="entry name" value="GlycoTrfase_DXD_sugar-bd_CS"/>
</dbReference>
<dbReference type="SUPFAM" id="SSF53448">
    <property type="entry name" value="Nucleotide-diphospho-sugar transferases"/>
    <property type="match status" value="1"/>
</dbReference>
<comment type="similarity">
    <text evidence="2">Belongs to the glycosyltransferase 32 family.</text>
</comment>
<dbReference type="GO" id="GO:0000139">
    <property type="term" value="C:Golgi membrane"/>
    <property type="evidence" value="ECO:0007669"/>
    <property type="project" value="UniProtKB-SubCell"/>
</dbReference>
<evidence type="ECO:0000256" key="2">
    <source>
        <dbReference type="ARBA" id="ARBA00009003"/>
    </source>
</evidence>